<dbReference type="EMBL" id="AAYY01000001">
    <property type="protein sequence ID" value="EDP45029.1"/>
    <property type="molecule type" value="Genomic_DNA"/>
</dbReference>
<evidence type="ECO:0000256" key="12">
    <source>
        <dbReference type="ARBA" id="ARBA00023242"/>
    </source>
</evidence>
<dbReference type="GO" id="GO:0045505">
    <property type="term" value="F:dynein intermediate chain binding"/>
    <property type="evidence" value="ECO:0007669"/>
    <property type="project" value="TreeGrafter"/>
</dbReference>
<name>A8PRC1_MALGO</name>
<protein>
    <recommendedName>
        <fullName evidence="13">Dynein light chain</fullName>
    </recommendedName>
</protein>
<keyword evidence="15" id="KW-1185">Reference proteome</keyword>
<keyword evidence="10 13" id="KW-0505">Motor protein</keyword>
<evidence type="ECO:0000256" key="8">
    <source>
        <dbReference type="ARBA" id="ARBA00022927"/>
    </source>
</evidence>
<dbReference type="InterPro" id="IPR001372">
    <property type="entry name" value="Dynein_light_chain_typ-1/2"/>
</dbReference>
<dbReference type="Gene3D" id="3.30.740.10">
    <property type="entry name" value="Protein Inhibitor Of Neuronal Nitric Oxide Synthase"/>
    <property type="match status" value="1"/>
</dbReference>
<dbReference type="Proteomes" id="UP000008837">
    <property type="component" value="Unassembled WGS sequence"/>
</dbReference>
<dbReference type="GeneID" id="5856549"/>
<proteinExistence type="inferred from homology"/>
<dbReference type="SMART" id="SM01375">
    <property type="entry name" value="Dynein_light"/>
    <property type="match status" value="1"/>
</dbReference>
<evidence type="ECO:0000256" key="4">
    <source>
        <dbReference type="ARBA" id="ARBA00022448"/>
    </source>
</evidence>
<comment type="subunit">
    <text evidence="13">Cytoplasmic dynein consists of two catalytic heavy chains (HCs) and a number of non-catalytic subunits which present intermediate chains (ICs), light intermediate chains (LICs) and light chains (LCs).</text>
</comment>
<dbReference type="AlphaFoldDB" id="A8PRC1"/>
<dbReference type="InterPro" id="IPR019763">
    <property type="entry name" value="Dynein_light_1/2_CS"/>
</dbReference>
<keyword evidence="5 13" id="KW-0963">Cytoplasm</keyword>
<dbReference type="Pfam" id="PF01221">
    <property type="entry name" value="Dynein_light"/>
    <property type="match status" value="1"/>
</dbReference>
<dbReference type="OMA" id="FAGTRRN"/>
<keyword evidence="9 13" id="KW-0243">Dynein</keyword>
<gene>
    <name evidence="14" type="ORF">MGL_0018</name>
</gene>
<dbReference type="FunFam" id="3.30.740.10:FF:000005">
    <property type="entry name" value="Dynein light chain"/>
    <property type="match status" value="1"/>
</dbReference>
<reference evidence="14 15" key="1">
    <citation type="journal article" date="2007" name="Proc. Natl. Acad. Sci. U.S.A.">
        <title>Dandruff-associated Malassezia genomes reveal convergent and divergent virulence traits shared with plant and human fungal pathogens.</title>
        <authorList>
            <person name="Xu J."/>
            <person name="Saunders C.W."/>
            <person name="Hu P."/>
            <person name="Grant R.A."/>
            <person name="Boekhout T."/>
            <person name="Kuramae E.E."/>
            <person name="Kronstad J.W."/>
            <person name="Deangelis Y.M."/>
            <person name="Reeder N.L."/>
            <person name="Johnstone K.R."/>
            <person name="Leland M."/>
            <person name="Fieno A.M."/>
            <person name="Begley W.M."/>
            <person name="Sun Y."/>
            <person name="Lacey M.P."/>
            <person name="Chaudhary T."/>
            <person name="Keough T."/>
            <person name="Chu L."/>
            <person name="Sears R."/>
            <person name="Yuan B."/>
            <person name="Dawson T.L.Jr."/>
        </authorList>
    </citation>
    <scope>NUCLEOTIDE SEQUENCE [LARGE SCALE GENOMIC DNA]</scope>
    <source>
        <strain evidence="15">ATCC MYA-4612 / CBS 7966</strain>
    </source>
</reference>
<evidence type="ECO:0000256" key="3">
    <source>
        <dbReference type="ARBA" id="ARBA00010156"/>
    </source>
</evidence>
<dbReference type="PANTHER" id="PTHR11886:SF35">
    <property type="entry name" value="DYNEIN LIGHT CHAIN"/>
    <property type="match status" value="1"/>
</dbReference>
<evidence type="ECO:0000313" key="14">
    <source>
        <dbReference type="EMBL" id="EDP45029.1"/>
    </source>
</evidence>
<evidence type="ECO:0000313" key="15">
    <source>
        <dbReference type="Proteomes" id="UP000008837"/>
    </source>
</evidence>
<evidence type="ECO:0000256" key="2">
    <source>
        <dbReference type="ARBA" id="ARBA00004245"/>
    </source>
</evidence>
<sequence>MLSLENNIHPVRPPRSDAIVREMEARNQDSVPPVSSDETPRAIIKNVDMEQDMQLAVIELAADAMVRFAVEKDMAAHIKRTSDDRFGPTWHVIVGRSFGSFVTHESKHFIYFYLGTMAFLVWRA</sequence>
<evidence type="ECO:0000256" key="10">
    <source>
        <dbReference type="ARBA" id="ARBA00023175"/>
    </source>
</evidence>
<comment type="caution">
    <text evidence="14">The sequence shown here is derived from an EMBL/GenBank/DDBJ whole genome shotgun (WGS) entry which is preliminary data.</text>
</comment>
<dbReference type="PROSITE" id="PS01239">
    <property type="entry name" value="DYNEIN_LIGHT_1"/>
    <property type="match status" value="1"/>
</dbReference>
<evidence type="ECO:0000256" key="11">
    <source>
        <dbReference type="ARBA" id="ARBA00023212"/>
    </source>
</evidence>
<keyword evidence="7" id="KW-0509">mRNA transport</keyword>
<dbReference type="PANTHER" id="PTHR11886">
    <property type="entry name" value="DYNEIN LIGHT CHAIN"/>
    <property type="match status" value="1"/>
</dbReference>
<dbReference type="GO" id="GO:0007017">
    <property type="term" value="P:microtubule-based process"/>
    <property type="evidence" value="ECO:0007669"/>
    <property type="project" value="InterPro"/>
</dbReference>
<dbReference type="GO" id="GO:0005634">
    <property type="term" value="C:nucleus"/>
    <property type="evidence" value="ECO:0007669"/>
    <property type="project" value="UniProtKB-SubCell"/>
</dbReference>
<keyword evidence="8" id="KW-0653">Protein transport</keyword>
<dbReference type="GO" id="GO:0005874">
    <property type="term" value="C:microtubule"/>
    <property type="evidence" value="ECO:0007669"/>
    <property type="project" value="UniProtKB-KW"/>
</dbReference>
<organism evidence="14 15">
    <name type="scientific">Malassezia globosa (strain ATCC MYA-4612 / CBS 7966)</name>
    <name type="common">Dandruff-associated fungus</name>
    <dbReference type="NCBI Taxonomy" id="425265"/>
    <lineage>
        <taxon>Eukaryota</taxon>
        <taxon>Fungi</taxon>
        <taxon>Dikarya</taxon>
        <taxon>Basidiomycota</taxon>
        <taxon>Ustilaginomycotina</taxon>
        <taxon>Malasseziomycetes</taxon>
        <taxon>Malasseziales</taxon>
        <taxon>Malasseziaceae</taxon>
        <taxon>Malassezia</taxon>
    </lineage>
</organism>
<dbReference type="OrthoDB" id="10033309at2759"/>
<dbReference type="InParanoid" id="A8PRC1"/>
<dbReference type="GO" id="GO:0015031">
    <property type="term" value="P:protein transport"/>
    <property type="evidence" value="ECO:0007669"/>
    <property type="project" value="UniProtKB-KW"/>
</dbReference>
<evidence type="ECO:0000256" key="13">
    <source>
        <dbReference type="RuleBase" id="RU365010"/>
    </source>
</evidence>
<comment type="similarity">
    <text evidence="3 13">Belongs to the dynein light chain family.</text>
</comment>
<dbReference type="SUPFAM" id="SSF54648">
    <property type="entry name" value="DLC"/>
    <property type="match status" value="1"/>
</dbReference>
<keyword evidence="12" id="KW-0539">Nucleus</keyword>
<dbReference type="STRING" id="425265.A8PRC1"/>
<keyword evidence="6 13" id="KW-0493">Microtubule</keyword>
<dbReference type="GO" id="GO:0051028">
    <property type="term" value="P:mRNA transport"/>
    <property type="evidence" value="ECO:0007669"/>
    <property type="project" value="UniProtKB-KW"/>
</dbReference>
<evidence type="ECO:0000256" key="1">
    <source>
        <dbReference type="ARBA" id="ARBA00004123"/>
    </source>
</evidence>
<comment type="subcellular location">
    <subcellularLocation>
        <location evidence="2 13">Cytoplasm</location>
        <location evidence="2 13">Cytoskeleton</location>
    </subcellularLocation>
    <subcellularLocation>
        <location evidence="1">Nucleus</location>
    </subcellularLocation>
</comment>
<evidence type="ECO:0000256" key="6">
    <source>
        <dbReference type="ARBA" id="ARBA00022701"/>
    </source>
</evidence>
<evidence type="ECO:0000256" key="7">
    <source>
        <dbReference type="ARBA" id="ARBA00022816"/>
    </source>
</evidence>
<keyword evidence="11 13" id="KW-0206">Cytoskeleton</keyword>
<dbReference type="FunCoup" id="A8PRC1">
    <property type="interactions" value="116"/>
</dbReference>
<keyword evidence="4 13" id="KW-0813">Transport</keyword>
<accession>A8PRC1</accession>
<dbReference type="InterPro" id="IPR037177">
    <property type="entry name" value="DLC_sf"/>
</dbReference>
<dbReference type="GO" id="GO:0005868">
    <property type="term" value="C:cytoplasmic dynein complex"/>
    <property type="evidence" value="ECO:0007669"/>
    <property type="project" value="TreeGrafter"/>
</dbReference>
<evidence type="ECO:0000256" key="5">
    <source>
        <dbReference type="ARBA" id="ARBA00022490"/>
    </source>
</evidence>
<dbReference type="RefSeq" id="XP_001732243.1">
    <property type="nucleotide sequence ID" value="XM_001732191.1"/>
</dbReference>
<comment type="function">
    <text evidence="13">Acts as one of several non-catalytic accessory components of the cytoplasmic dynein complex that are thought to be involved in linking dynein to cargos and to adapter proteins that regulate dynein function. Cytoplasmic dynein acts as a motor for the intracellular retrograde motility of vesicles and organelles along microtubules. May play a role in changing or maintaining the spatial distribution of cytoskeletal structures.</text>
</comment>
<dbReference type="KEGG" id="mgl:MGL_0018"/>
<dbReference type="CDD" id="cd21452">
    <property type="entry name" value="DLC-like_DYNLL1_DYNLL2"/>
    <property type="match status" value="1"/>
</dbReference>
<evidence type="ECO:0000256" key="9">
    <source>
        <dbReference type="ARBA" id="ARBA00023017"/>
    </source>
</evidence>
<dbReference type="VEuPathDB" id="FungiDB:MGL_0018"/>